<sequence>MAPQFVFPANLQALEQECEDGRLYAQNVVDVASLRSAELEEFVKGVSFDLSDKELFCVEEQDVFDSVYSLVRAFPGLSPSFKFSILECLRSNLSVLLPSVDSLSRQDDDEAVLGNRTSSYRNAFKIYTFFLISIVLAEEVGISSSNNSKVTATTRKKKHVNSWNWESLRGRVLNLIANSLEINLALLFGSSNPDENYLSFVVKNTFSMFENAALLKDSETKDALCRIIGTSATKYHYIEQSCASVLHLIHKYDFVVIHMADAIAWAEKKYADGSLASSLIREVGRTNPKDYVKDTAGAENVGRFLVELADKMPKLMSTNVGILVPHFGGESYKMRNALIGVLGKLIVKAFKDVEGEVSSKCVRLRAKQAMLEILLERCRDVSAYTRSRVLQVWAELCEVHSVSIGLWNEVAAVAAGRLEDKSAIVRKSALNLLIMMLQHNPFGPQLRIAPFEATLEQYKKKLAEQEENAPIKSEEDDLPTNSDSCNADGEIDNANADNPSQDLDSLPDSYLSQEAVTHKENTLPDVGNLEQTKALVASLEAGLRFSKCVTSTMPTLVQLMASSSATDVENTILLLMRCRQFQIDGSEDCLRKMLPLVFSQDKSIYEAVENAFVTIYIRKSPAETAKNLLNLAIDSNIGDLAALEFIVGALVSKGDISNSTISALWDFFCFNVSGTTAEQSRGALSVLCMAAKSSPSILSSHVQDIIDIGFGRWAKVEPLLSRTACVALERLSEEDRKKLLLTNGRRVFGLLESLVTGFWLSENAWYAAADKAIPAIYILHPTPETIAVDLVKKSLSSVCDFTGGDELQHDIENGSMNNLGTVEVAKLSRFLFVVSHVAMNHLVYIESCIRKIRKQRAKTQREEADNQKANSLDAPKENGINAELGLAASEDALLDSLAERAEAEIVSGSSPEKNLIGSCGSFLSKLCRNFTLMQKHPELQASAMLALCRFMIIDARFCDANLQLLFTVVENAPSEVVRSNCTIALGDLAVRFPNLLEPWTENMYARLRDSSVSVRKNAVLVLSHLILNDMMKVKGYINEMAIRLEDGDERISNLAKLFFNELSKKGSNPIYNLLPDILGRLSGQNLERESFCNIMQFLIGSIKKDKQMEALVEKLCHRFGGVTDVRQWEFIAYCLSQLTFTEKGMKKLIELFKTYEHVLCEDCVMDHFKSILSKGKKFAKPELKACLEEFEEKLNKIHMEKKEQEVTARNAQAHQQKIDSLKISASTRDLNEESVEADLSEDGEVINSTTEETTPSASGSPSFKTEPEEYSHASSELVESESDDMEVESVKSRRDIDVKEPSISTLLLNYENKFDPYGSTSTPLYQTCYIQAATESGPYDYNRGGNPTRDALERVLAKLDKADHAFCFTSGMAALATVTHLVGAGEEIVAGDDMYGGSDRLLSKDFGSAKSPSSFQFKKEVNLVGKRLMLSKKLVPHCSKDREMDVSTSALVEGVAVNDVDVKEPSISTLLMNFESKYDPYGAISTPLYQTATFKQPSATENGPYDYTRSGNPTRDALESLLSKLDKADRAFCFTSGMAALAAVTHLLGAGEEIIAGDDIYGGSDRLLSQVTPKTSIVVKRVNTSDLDEVASAVGPKTKLVWIESPTNPRIQVSDIRVTNLALTYYLYEIAHAQGALLLVDNSIMSPVLSQPLQLGADIVMHSATKFISGHSDVMAGVLAVKGESLAKQIYFLQNAEGSGLAPFDCWICLRGIKTMALRIEKQQENAQKIAEFLSSHARVKKVNYAGLPNHPGRSLHYSQAKGAGSVLSFITGSVPLSKHIVETTKYFSITVSFGSVKSLISMPCFMSHASIPAAVREARGLTEDLIRISVGIEDVDDLISDLDNALNTGPL</sequence>
<evidence type="ECO:0000259" key="19">
    <source>
        <dbReference type="Pfam" id="PF12717"/>
    </source>
</evidence>
<dbReference type="GO" id="GO:0019346">
    <property type="term" value="P:transsulfuration"/>
    <property type="evidence" value="ECO:0007669"/>
    <property type="project" value="InterPro"/>
</dbReference>
<comment type="cofactor">
    <cofactor evidence="1">
        <name>pyridoxal 5'-phosphate</name>
        <dbReference type="ChEBI" id="CHEBI:597326"/>
    </cofactor>
</comment>
<dbReference type="InterPro" id="IPR032682">
    <property type="entry name" value="Cnd1_C"/>
</dbReference>
<comment type="subunit">
    <text evidence="16">Forms homodimers. May form homotetramers from two homodimers.</text>
</comment>
<keyword evidence="6" id="KW-0132">Cell division</keyword>
<protein>
    <recommendedName>
        <fullName evidence="17">Cystathionine beta-lyase, chloroplastic</fullName>
        <ecNumber evidence="4">4.4.1.13</ecNumber>
    </recommendedName>
    <alternativeName>
        <fullName evidence="14">Cysteine-S-conjugate beta-lyase</fullName>
    </alternativeName>
</protein>
<evidence type="ECO:0000256" key="18">
    <source>
        <dbReference type="SAM" id="MobiDB-lite"/>
    </source>
</evidence>
<dbReference type="GO" id="GO:0000779">
    <property type="term" value="C:condensed chromosome, centromeric region"/>
    <property type="evidence" value="ECO:0007669"/>
    <property type="project" value="TreeGrafter"/>
</dbReference>
<evidence type="ECO:0000256" key="10">
    <source>
        <dbReference type="ARBA" id="ARBA00023167"/>
    </source>
</evidence>
<evidence type="ECO:0000256" key="2">
    <source>
        <dbReference type="ARBA" id="ARBA00004123"/>
    </source>
</evidence>
<comment type="caution">
    <text evidence="21">The sequence shown here is derived from an EMBL/GenBank/DDBJ whole genome shotgun (WGS) entry which is preliminary data.</text>
</comment>
<evidence type="ECO:0000256" key="3">
    <source>
        <dbReference type="ARBA" id="ARBA00009077"/>
    </source>
</evidence>
<name>A0A218XKR7_PUNGR</name>
<dbReference type="InterPro" id="IPR024324">
    <property type="entry name" value="Condensin_cplx_su1_N"/>
</dbReference>
<evidence type="ECO:0000256" key="4">
    <source>
        <dbReference type="ARBA" id="ARBA00012224"/>
    </source>
</evidence>
<evidence type="ECO:0000256" key="1">
    <source>
        <dbReference type="ARBA" id="ARBA00001933"/>
    </source>
</evidence>
<keyword evidence="8" id="KW-0663">Pyridoxal phosphate</keyword>
<feature type="region of interest" description="Disordered" evidence="18">
    <location>
        <begin position="464"/>
        <end position="507"/>
    </location>
</feature>
<dbReference type="Gene3D" id="3.90.1150.10">
    <property type="entry name" value="Aspartate Aminotransferase, domain 1"/>
    <property type="match status" value="1"/>
</dbReference>
<dbReference type="Gene3D" id="3.40.640.10">
    <property type="entry name" value="Type I PLP-dependent aspartate aminotransferase-like (Major domain)"/>
    <property type="match status" value="2"/>
</dbReference>
<evidence type="ECO:0000256" key="14">
    <source>
        <dbReference type="ARBA" id="ARBA00047213"/>
    </source>
</evidence>
<evidence type="ECO:0000256" key="6">
    <source>
        <dbReference type="ARBA" id="ARBA00022618"/>
    </source>
</evidence>
<dbReference type="SUPFAM" id="SSF48371">
    <property type="entry name" value="ARM repeat"/>
    <property type="match status" value="1"/>
</dbReference>
<dbReference type="InterPro" id="IPR000277">
    <property type="entry name" value="Cys/Met-Metab_PyrdxlP-dep_enz"/>
</dbReference>
<dbReference type="SUPFAM" id="SSF53383">
    <property type="entry name" value="PLP-dependent transferases"/>
    <property type="match status" value="2"/>
</dbReference>
<comment type="similarity">
    <text evidence="3">Belongs to the trans-sulfuration enzymes family.</text>
</comment>
<comment type="catalytic activity">
    <reaction evidence="15">
        <text>L,L-cystathionine + H2O = L-homocysteine + pyruvate + NH4(+)</text>
        <dbReference type="Rhea" id="RHEA:13965"/>
        <dbReference type="ChEBI" id="CHEBI:15361"/>
        <dbReference type="ChEBI" id="CHEBI:15377"/>
        <dbReference type="ChEBI" id="CHEBI:28938"/>
        <dbReference type="ChEBI" id="CHEBI:58161"/>
        <dbReference type="ChEBI" id="CHEBI:58199"/>
    </reaction>
    <physiologicalReaction direction="left-to-right" evidence="15">
        <dbReference type="Rhea" id="RHEA:13966"/>
    </physiologicalReaction>
</comment>
<dbReference type="InterPro" id="IPR054542">
    <property type="entry name" value="Cys_met_metab_PP"/>
</dbReference>
<dbReference type="InterPro" id="IPR026971">
    <property type="entry name" value="CND1/NCAPD3"/>
</dbReference>
<evidence type="ECO:0000256" key="16">
    <source>
        <dbReference type="ARBA" id="ARBA00064715"/>
    </source>
</evidence>
<dbReference type="GO" id="GO:0071266">
    <property type="term" value="P:'de novo' L-methionine biosynthetic process"/>
    <property type="evidence" value="ECO:0007669"/>
    <property type="project" value="InterPro"/>
</dbReference>
<reference evidence="22" key="1">
    <citation type="journal article" date="2017" name="Plant J.">
        <title>The pomegranate (Punica granatum L.) genome and the genomics of punicalagin biosynthesis.</title>
        <authorList>
            <person name="Qin G."/>
            <person name="Xu C."/>
            <person name="Ming R."/>
            <person name="Tang H."/>
            <person name="Guyot R."/>
            <person name="Kramer E.M."/>
            <person name="Hu Y."/>
            <person name="Yi X."/>
            <person name="Qi Y."/>
            <person name="Xu X."/>
            <person name="Gao Z."/>
            <person name="Pan H."/>
            <person name="Jian J."/>
            <person name="Tian Y."/>
            <person name="Yue Z."/>
            <person name="Xu Y."/>
        </authorList>
    </citation>
    <scope>NUCLEOTIDE SEQUENCE [LARGE SCALE GENOMIC DNA]</scope>
    <source>
        <strain evidence="22">cv. Dabenzi</strain>
    </source>
</reference>
<dbReference type="InterPro" id="IPR016024">
    <property type="entry name" value="ARM-type_fold"/>
</dbReference>
<dbReference type="GO" id="GO:0007076">
    <property type="term" value="P:mitotic chromosome condensation"/>
    <property type="evidence" value="ECO:0007669"/>
    <property type="project" value="InterPro"/>
</dbReference>
<dbReference type="GO" id="GO:0005634">
    <property type="term" value="C:nucleus"/>
    <property type="evidence" value="ECO:0007669"/>
    <property type="project" value="UniProtKB-SubCell"/>
</dbReference>
<dbReference type="InterPro" id="IPR015424">
    <property type="entry name" value="PyrdxlP-dep_Trfase"/>
</dbReference>
<evidence type="ECO:0000256" key="11">
    <source>
        <dbReference type="ARBA" id="ARBA00023239"/>
    </source>
</evidence>
<keyword evidence="13" id="KW-0131">Cell cycle</keyword>
<evidence type="ECO:0000256" key="17">
    <source>
        <dbReference type="ARBA" id="ARBA00073814"/>
    </source>
</evidence>
<dbReference type="GO" id="GO:0042393">
    <property type="term" value="F:histone binding"/>
    <property type="evidence" value="ECO:0007669"/>
    <property type="project" value="TreeGrafter"/>
</dbReference>
<dbReference type="InterPro" id="IPR006238">
    <property type="entry name" value="Cys_b_lyase_euk"/>
</dbReference>
<keyword evidence="5" id="KW-0028">Amino-acid biosynthesis</keyword>
<proteinExistence type="inferred from homology"/>
<dbReference type="EC" id="4.4.1.13" evidence="4"/>
<dbReference type="FunFam" id="1.25.10.10:FF:000403">
    <property type="entry name" value="Condensin complex subunit 1"/>
    <property type="match status" value="1"/>
</dbReference>
<keyword evidence="7" id="KW-0498">Mitosis</keyword>
<keyword evidence="12" id="KW-0539">Nucleus</keyword>
<keyword evidence="10" id="KW-0486">Methionine biosynthesis</keyword>
<comment type="subcellular location">
    <subcellularLocation>
        <location evidence="2">Nucleus</location>
    </subcellularLocation>
</comment>
<feature type="region of interest" description="Disordered" evidence="18">
    <location>
        <begin position="1232"/>
        <end position="1293"/>
    </location>
</feature>
<dbReference type="EMBL" id="MTKT01001276">
    <property type="protein sequence ID" value="OWM85464.1"/>
    <property type="molecule type" value="Genomic_DNA"/>
</dbReference>
<accession>A0A218XKR7</accession>
<dbReference type="Pfam" id="PF01053">
    <property type="entry name" value="Cys_Met_Meta_PP"/>
    <property type="match status" value="2"/>
</dbReference>
<feature type="domain" description="Condensin complex subunit 1 C-terminal" evidence="19">
    <location>
        <begin position="976"/>
        <end position="1136"/>
    </location>
</feature>
<evidence type="ECO:0000259" key="20">
    <source>
        <dbReference type="Pfam" id="PF12922"/>
    </source>
</evidence>
<dbReference type="GO" id="GO:0010032">
    <property type="term" value="P:meiotic chromosome condensation"/>
    <property type="evidence" value="ECO:0007669"/>
    <property type="project" value="TreeGrafter"/>
</dbReference>
<dbReference type="InterPro" id="IPR015422">
    <property type="entry name" value="PyrdxlP-dep_Trfase_small"/>
</dbReference>
<evidence type="ECO:0000313" key="22">
    <source>
        <dbReference type="Proteomes" id="UP000197138"/>
    </source>
</evidence>
<dbReference type="GO" id="GO:0047804">
    <property type="term" value="F:cysteine-S-conjugate beta-lyase activity"/>
    <property type="evidence" value="ECO:0007669"/>
    <property type="project" value="UniProtKB-EC"/>
</dbReference>
<dbReference type="NCBIfam" id="TIGR01329">
    <property type="entry name" value="cysta_beta_ly_E"/>
    <property type="match status" value="1"/>
</dbReference>
<dbReference type="InterPro" id="IPR011989">
    <property type="entry name" value="ARM-like"/>
</dbReference>
<gene>
    <name evidence="21" type="ORF">CDL15_Pgr019088</name>
</gene>
<dbReference type="FunFam" id="3.90.1150.10:FF:000013">
    <property type="entry name" value="Cystathionine beta-lyase"/>
    <property type="match status" value="1"/>
</dbReference>
<evidence type="ECO:0000256" key="15">
    <source>
        <dbReference type="ARBA" id="ARBA00052283"/>
    </source>
</evidence>
<dbReference type="GO" id="GO:0051301">
    <property type="term" value="P:cell division"/>
    <property type="evidence" value="ECO:0007669"/>
    <property type="project" value="UniProtKB-KW"/>
</dbReference>
<feature type="compositionally biased region" description="Acidic residues" evidence="18">
    <location>
        <begin position="1278"/>
        <end position="1287"/>
    </location>
</feature>
<dbReference type="GO" id="GO:0030170">
    <property type="term" value="F:pyridoxal phosphate binding"/>
    <property type="evidence" value="ECO:0007669"/>
    <property type="project" value="InterPro"/>
</dbReference>
<dbReference type="Proteomes" id="UP000197138">
    <property type="component" value="Unassembled WGS sequence"/>
</dbReference>
<evidence type="ECO:0000256" key="8">
    <source>
        <dbReference type="ARBA" id="ARBA00022898"/>
    </source>
</evidence>
<organism evidence="21 22">
    <name type="scientific">Punica granatum</name>
    <name type="common">Pomegranate</name>
    <dbReference type="NCBI Taxonomy" id="22663"/>
    <lineage>
        <taxon>Eukaryota</taxon>
        <taxon>Viridiplantae</taxon>
        <taxon>Streptophyta</taxon>
        <taxon>Embryophyta</taxon>
        <taxon>Tracheophyta</taxon>
        <taxon>Spermatophyta</taxon>
        <taxon>Magnoliopsida</taxon>
        <taxon>eudicotyledons</taxon>
        <taxon>Gunneridae</taxon>
        <taxon>Pentapetalae</taxon>
        <taxon>rosids</taxon>
        <taxon>malvids</taxon>
        <taxon>Myrtales</taxon>
        <taxon>Lythraceae</taxon>
        <taxon>Punica</taxon>
    </lineage>
</organism>
<feature type="compositionally biased region" description="Acidic residues" evidence="18">
    <location>
        <begin position="1232"/>
        <end position="1244"/>
    </location>
</feature>
<dbReference type="Gene3D" id="1.25.10.10">
    <property type="entry name" value="Leucine-rich Repeat Variant"/>
    <property type="match status" value="2"/>
</dbReference>
<evidence type="ECO:0000256" key="7">
    <source>
        <dbReference type="ARBA" id="ARBA00022776"/>
    </source>
</evidence>
<dbReference type="PANTHER" id="PTHR14222">
    <property type="entry name" value="CONDENSIN"/>
    <property type="match status" value="1"/>
</dbReference>
<dbReference type="Pfam" id="PF12717">
    <property type="entry name" value="Cnd1"/>
    <property type="match status" value="1"/>
</dbReference>
<dbReference type="FunFam" id="3.40.640.10:FF:000009">
    <property type="entry name" value="Cystathionine gamma-synthase homolog"/>
    <property type="match status" value="1"/>
</dbReference>
<feature type="compositionally biased region" description="Polar residues" evidence="18">
    <location>
        <begin position="1246"/>
        <end position="1263"/>
    </location>
</feature>
<evidence type="ECO:0000256" key="5">
    <source>
        <dbReference type="ARBA" id="ARBA00022605"/>
    </source>
</evidence>
<evidence type="ECO:0000256" key="13">
    <source>
        <dbReference type="ARBA" id="ARBA00023306"/>
    </source>
</evidence>
<evidence type="ECO:0000256" key="12">
    <source>
        <dbReference type="ARBA" id="ARBA00023242"/>
    </source>
</evidence>
<dbReference type="CDD" id="cd00614">
    <property type="entry name" value="CGS_like"/>
    <property type="match status" value="1"/>
</dbReference>
<evidence type="ECO:0000313" key="21">
    <source>
        <dbReference type="EMBL" id="OWM85464.1"/>
    </source>
</evidence>
<keyword evidence="9" id="KW-0226">DNA condensation</keyword>
<dbReference type="Pfam" id="PF12922">
    <property type="entry name" value="Cnd1_N"/>
    <property type="match status" value="1"/>
</dbReference>
<dbReference type="PROSITE" id="PS00868">
    <property type="entry name" value="CYS_MET_METAB_PP"/>
    <property type="match status" value="1"/>
</dbReference>
<feature type="domain" description="Condensin complex subunit 1 N-terminal" evidence="20">
    <location>
        <begin position="83"/>
        <end position="239"/>
    </location>
</feature>
<keyword evidence="11" id="KW-0456">Lyase</keyword>
<dbReference type="GO" id="GO:0000796">
    <property type="term" value="C:condensin complex"/>
    <property type="evidence" value="ECO:0007669"/>
    <property type="project" value="TreeGrafter"/>
</dbReference>
<evidence type="ECO:0000256" key="9">
    <source>
        <dbReference type="ARBA" id="ARBA00023067"/>
    </source>
</evidence>
<dbReference type="PANTHER" id="PTHR14222:SF2">
    <property type="entry name" value="CONDENSIN COMPLEX SUBUNIT 1"/>
    <property type="match status" value="1"/>
</dbReference>
<dbReference type="InterPro" id="IPR015421">
    <property type="entry name" value="PyrdxlP-dep_Trfase_major"/>
</dbReference>